<evidence type="ECO:0000256" key="1">
    <source>
        <dbReference type="ARBA" id="ARBA00004972"/>
    </source>
</evidence>
<evidence type="ECO:0000256" key="8">
    <source>
        <dbReference type="ARBA" id="ARBA00061282"/>
    </source>
</evidence>
<name>A0A445LFI0_GLYSO</name>
<comment type="caution">
    <text evidence="12">The sequence shown here is derived from an EMBL/GenBank/DDBJ whole genome shotgun (WGS) entry which is preliminary data.</text>
</comment>
<evidence type="ECO:0000259" key="11">
    <source>
        <dbReference type="PROSITE" id="PS51471"/>
    </source>
</evidence>
<organism evidence="12 13">
    <name type="scientific">Glycine soja</name>
    <name type="common">Wild soybean</name>
    <dbReference type="NCBI Taxonomy" id="3848"/>
    <lineage>
        <taxon>Eukaryota</taxon>
        <taxon>Viridiplantae</taxon>
        <taxon>Streptophyta</taxon>
        <taxon>Embryophyta</taxon>
        <taxon>Tracheophyta</taxon>
        <taxon>Spermatophyta</taxon>
        <taxon>Magnoliopsida</taxon>
        <taxon>eudicotyledons</taxon>
        <taxon>Gunneridae</taxon>
        <taxon>Pentapetalae</taxon>
        <taxon>rosids</taxon>
        <taxon>fabids</taxon>
        <taxon>Fabales</taxon>
        <taxon>Fabaceae</taxon>
        <taxon>Papilionoideae</taxon>
        <taxon>50 kb inversion clade</taxon>
        <taxon>NPAAA clade</taxon>
        <taxon>indigoferoid/millettioid clade</taxon>
        <taxon>Phaseoleae</taxon>
        <taxon>Glycine</taxon>
        <taxon>Glycine subgen. Soja</taxon>
    </lineage>
</organism>
<dbReference type="EC" id="1.14.11.13" evidence="9"/>
<proteinExistence type="inferred from homology"/>
<evidence type="ECO:0000256" key="6">
    <source>
        <dbReference type="ARBA" id="ARBA00037909"/>
    </source>
</evidence>
<reference evidence="12 13" key="1">
    <citation type="submission" date="2018-09" db="EMBL/GenBank/DDBJ databases">
        <title>A high-quality reference genome of wild soybean provides a powerful tool to mine soybean genomes.</title>
        <authorList>
            <person name="Xie M."/>
            <person name="Chung C.Y.L."/>
            <person name="Li M.-W."/>
            <person name="Wong F.-L."/>
            <person name="Chan T.-F."/>
            <person name="Lam H.-M."/>
        </authorList>
    </citation>
    <scope>NUCLEOTIDE SEQUENCE [LARGE SCALE GENOMIC DNA]</scope>
    <source>
        <strain evidence="13">cv. W05</strain>
        <tissue evidence="12">Hypocotyl of etiolated seedlings</tissue>
    </source>
</reference>
<dbReference type="FunFam" id="2.60.120.330:FF:000025">
    <property type="entry name" value="Gibberellin 2-beta-dioxygenase 2"/>
    <property type="match status" value="1"/>
</dbReference>
<dbReference type="InterPro" id="IPR050231">
    <property type="entry name" value="Iron_ascorbate_oxido_reductase"/>
</dbReference>
<comment type="pathway">
    <text evidence="6">Plant hormone biosynthesis; gibberellin biosynthesis.</text>
</comment>
<dbReference type="Gene3D" id="2.60.120.330">
    <property type="entry name" value="B-lactam Antibiotic, Isopenicillin N Synthase, Chain"/>
    <property type="match status" value="1"/>
</dbReference>
<evidence type="ECO:0000313" key="13">
    <source>
        <dbReference type="Proteomes" id="UP000289340"/>
    </source>
</evidence>
<dbReference type="Pfam" id="PF03171">
    <property type="entry name" value="2OG-FeII_Oxy"/>
    <property type="match status" value="1"/>
</dbReference>
<dbReference type="Proteomes" id="UP000289340">
    <property type="component" value="Chromosome 3"/>
</dbReference>
<dbReference type="EMBL" id="QZWG01000003">
    <property type="protein sequence ID" value="RZC21921.1"/>
    <property type="molecule type" value="Genomic_DNA"/>
</dbReference>
<evidence type="ECO:0000256" key="5">
    <source>
        <dbReference type="ARBA" id="ARBA00023004"/>
    </source>
</evidence>
<evidence type="ECO:0000256" key="9">
    <source>
        <dbReference type="ARBA" id="ARBA00066708"/>
    </source>
</evidence>
<keyword evidence="2 10" id="KW-0479">Metal-binding</keyword>
<accession>A0A445LFI0</accession>
<evidence type="ECO:0000256" key="2">
    <source>
        <dbReference type="ARBA" id="ARBA00022723"/>
    </source>
</evidence>
<comment type="catalytic activity">
    <reaction evidence="7">
        <text>gibberellin A1 + 2-oxoglutarate + O2 = gibberellin A8 + succinate + CO2</text>
        <dbReference type="Rhea" id="RHEA:15005"/>
        <dbReference type="ChEBI" id="CHEBI:15379"/>
        <dbReference type="ChEBI" id="CHEBI:16526"/>
        <dbReference type="ChEBI" id="CHEBI:16810"/>
        <dbReference type="ChEBI" id="CHEBI:30031"/>
        <dbReference type="ChEBI" id="CHEBI:58524"/>
        <dbReference type="ChEBI" id="CHEBI:58594"/>
        <dbReference type="EC" id="1.14.11.13"/>
    </reaction>
</comment>
<evidence type="ECO:0000313" key="12">
    <source>
        <dbReference type="EMBL" id="RZC21921.1"/>
    </source>
</evidence>
<evidence type="ECO:0000256" key="7">
    <source>
        <dbReference type="ARBA" id="ARBA00052204"/>
    </source>
</evidence>
<keyword evidence="13" id="KW-1185">Reference proteome</keyword>
<dbReference type="GO" id="GO:0009685">
    <property type="term" value="P:gibberellin metabolic process"/>
    <property type="evidence" value="ECO:0007669"/>
    <property type="project" value="UniProtKB-ARBA"/>
</dbReference>
<gene>
    <name evidence="12" type="ORF">D0Y65_007900</name>
</gene>
<dbReference type="PROSITE" id="PS51471">
    <property type="entry name" value="FE2OG_OXY"/>
    <property type="match status" value="1"/>
</dbReference>
<dbReference type="InterPro" id="IPR027443">
    <property type="entry name" value="IPNS-like_sf"/>
</dbReference>
<evidence type="ECO:0000256" key="10">
    <source>
        <dbReference type="RuleBase" id="RU003682"/>
    </source>
</evidence>
<keyword evidence="4 10" id="KW-0560">Oxidoreductase</keyword>
<dbReference type="Pfam" id="PF14226">
    <property type="entry name" value="DIOX_N"/>
    <property type="match status" value="1"/>
</dbReference>
<dbReference type="Gramene" id="XM_028370551.1">
    <property type="protein sequence ID" value="XP_028226352.1"/>
    <property type="gene ID" value="LOC114407449"/>
</dbReference>
<keyword evidence="5 10" id="KW-0408">Iron</keyword>
<dbReference type="GO" id="GO:0045543">
    <property type="term" value="F:gibberellin 2-beta-dioxygenase activity"/>
    <property type="evidence" value="ECO:0007669"/>
    <property type="project" value="UniProtKB-EC"/>
</dbReference>
<dbReference type="AlphaFoldDB" id="A0A445LFI0"/>
<dbReference type="PANTHER" id="PTHR47990">
    <property type="entry name" value="2-OXOGLUTARATE (2OG) AND FE(II)-DEPENDENT OXYGENASE SUPERFAMILY PROTEIN-RELATED"/>
    <property type="match status" value="1"/>
</dbReference>
<dbReference type="InterPro" id="IPR005123">
    <property type="entry name" value="Oxoglu/Fe-dep_dioxygenase_dom"/>
</dbReference>
<sequence length="342" mass="38355">MVVLSPSPTSIKTSYKKKKTMKIPTIDLSMERTELSETVVKACEEYGFFKVINHNVPKEVIARMEEEGAEFFAKPTHEKRRAGPASPFGYGFTNIGPNGDKGDLEYLLLHANPLSVSQRSKTIASDSTKFSCVVNDYVEAVKEVTCEILDLVLEGLGVPEKFALSKLIRDVNSDCVLRINHYPPLNQKLKGNKNSIGFGAHSDPQILTIMRSNDVGGLQIYTREGLWIPIPPDPNQFFVMVGDVFQVLTNGKFMSVRHRALTNTLGARMSMMYFAAPPLDWWITPLAKMVSPPQNPSLYKPFTWDHYKKATYSLRLGDSRLDLFLAQLDTHHLSVSPSQIQC</sequence>
<protein>
    <recommendedName>
        <fullName evidence="9">gibberellin 2beta-dioxygenase</fullName>
        <ecNumber evidence="9">1.14.11.13</ecNumber>
    </recommendedName>
</protein>
<keyword evidence="3 12" id="KW-0223">Dioxygenase</keyword>
<feature type="domain" description="Fe2OG dioxygenase" evidence="11">
    <location>
        <begin position="172"/>
        <end position="277"/>
    </location>
</feature>
<dbReference type="GO" id="GO:0046872">
    <property type="term" value="F:metal ion binding"/>
    <property type="evidence" value="ECO:0007669"/>
    <property type="project" value="UniProtKB-KW"/>
</dbReference>
<comment type="pathway">
    <text evidence="1">Hormone biosynthesis.</text>
</comment>
<evidence type="ECO:0000256" key="3">
    <source>
        <dbReference type="ARBA" id="ARBA00022964"/>
    </source>
</evidence>
<dbReference type="InterPro" id="IPR044861">
    <property type="entry name" value="IPNS-like_FE2OG_OXY"/>
</dbReference>
<dbReference type="InterPro" id="IPR026992">
    <property type="entry name" value="DIOX_N"/>
</dbReference>
<evidence type="ECO:0000256" key="4">
    <source>
        <dbReference type="ARBA" id="ARBA00023002"/>
    </source>
</evidence>
<dbReference type="SUPFAM" id="SSF51197">
    <property type="entry name" value="Clavaminate synthase-like"/>
    <property type="match status" value="1"/>
</dbReference>
<comment type="similarity">
    <text evidence="8">Belongs to the iron/ascorbate-dependent oxidoreductase family. GA2OX subfamily.</text>
</comment>